<reference evidence="4 5" key="1">
    <citation type="submission" date="2015-02" db="EMBL/GenBank/DDBJ databases">
        <title>Draft genome sequences of ten Microbacterium spp. with emphasis on heavy metal contaminated environments.</title>
        <authorList>
            <person name="Corretto E."/>
        </authorList>
    </citation>
    <scope>NUCLEOTIDE SEQUENCE [LARGE SCALE GENOMIC DNA]</scope>
    <source>
        <strain evidence="4 5">DSM 12966</strain>
    </source>
</reference>
<proteinExistence type="predicted"/>
<name>A0A0F0KV05_9MICO</name>
<keyword evidence="4" id="KW-0969">Cilium</keyword>
<dbReference type="EMBL" id="JYIU01000030">
    <property type="protein sequence ID" value="KJL24693.1"/>
    <property type="molecule type" value="Genomic_DNA"/>
</dbReference>
<comment type="caution">
    <text evidence="4">The sequence shown here is derived from an EMBL/GenBank/DDBJ whole genome shotgun (WGS) entry which is preliminary data.</text>
</comment>
<keyword evidence="1" id="KW-0963">Cytoplasm</keyword>
<evidence type="ECO:0000256" key="1">
    <source>
        <dbReference type="ARBA" id="ARBA00022490"/>
    </source>
</evidence>
<keyword evidence="4" id="KW-0282">Flagellum</keyword>
<dbReference type="SUPFAM" id="SSF141457">
    <property type="entry name" value="BH3618-like"/>
    <property type="match status" value="1"/>
</dbReference>
<dbReference type="GeneID" id="94444543"/>
<dbReference type="AlphaFoldDB" id="A0A0F0KV05"/>
<dbReference type="Pfam" id="PF02623">
    <property type="entry name" value="FliW"/>
    <property type="match status" value="1"/>
</dbReference>
<gene>
    <name evidence="4" type="primary">fliW</name>
    <name evidence="4" type="ORF">RN50_00603</name>
</gene>
<dbReference type="PANTHER" id="PTHR39190:SF1">
    <property type="entry name" value="FLAGELLAR ASSEMBLY FACTOR FLIW"/>
    <property type="match status" value="1"/>
</dbReference>
<evidence type="ECO:0000256" key="3">
    <source>
        <dbReference type="ARBA" id="ARBA00022845"/>
    </source>
</evidence>
<protein>
    <submittedName>
        <fullName evidence="4">Flagellar assembly factor FliW</fullName>
    </submittedName>
</protein>
<dbReference type="KEGG" id="mfol:DXT68_09065"/>
<dbReference type="Gene3D" id="2.30.290.10">
    <property type="entry name" value="BH3618-like"/>
    <property type="match status" value="1"/>
</dbReference>
<dbReference type="PANTHER" id="PTHR39190">
    <property type="entry name" value="FLAGELLAR ASSEMBLY FACTOR FLIW"/>
    <property type="match status" value="1"/>
</dbReference>
<evidence type="ECO:0000313" key="4">
    <source>
        <dbReference type="EMBL" id="KJL24693.1"/>
    </source>
</evidence>
<evidence type="ECO:0000313" key="5">
    <source>
        <dbReference type="Proteomes" id="UP000033572"/>
    </source>
</evidence>
<dbReference type="Proteomes" id="UP000033572">
    <property type="component" value="Unassembled WGS sequence"/>
</dbReference>
<dbReference type="RefSeq" id="WP_052677615.1">
    <property type="nucleotide sequence ID" value="NZ_CP031425.1"/>
</dbReference>
<dbReference type="PATRIC" id="fig|104336.4.peg.623"/>
<dbReference type="InterPro" id="IPR003775">
    <property type="entry name" value="Flagellar_assembly_factor_FliW"/>
</dbReference>
<organism evidence="4 5">
    <name type="scientific">Microbacterium foliorum</name>
    <dbReference type="NCBI Taxonomy" id="104336"/>
    <lineage>
        <taxon>Bacteria</taxon>
        <taxon>Bacillati</taxon>
        <taxon>Actinomycetota</taxon>
        <taxon>Actinomycetes</taxon>
        <taxon>Micrococcales</taxon>
        <taxon>Microbacteriaceae</taxon>
        <taxon>Microbacterium</taxon>
    </lineage>
</organism>
<keyword evidence="5" id="KW-1185">Reference proteome</keyword>
<sequence>MSAAATPAPAADDIGAAVATTSAVQFVSPMPGLAPHTAFTLAQIGESSGLYALRAADADVRLFLLDPRTGAFGYAPRIPADARVAIGAADDAEVALFVVANPSAEGIRVNWKAPILIHLDTGLATQIILDDPAYPVRALLVP</sequence>
<keyword evidence="4" id="KW-0966">Cell projection</keyword>
<keyword evidence="3" id="KW-0810">Translation regulation</keyword>
<dbReference type="InterPro" id="IPR024046">
    <property type="entry name" value="Flagellar_assmbl_FliW_dom_sf"/>
</dbReference>
<accession>A0A0F0KV05</accession>
<dbReference type="GO" id="GO:0006417">
    <property type="term" value="P:regulation of translation"/>
    <property type="evidence" value="ECO:0007669"/>
    <property type="project" value="UniProtKB-KW"/>
</dbReference>
<keyword evidence="2" id="KW-1005">Bacterial flagellum biogenesis</keyword>
<dbReference type="GO" id="GO:0044780">
    <property type="term" value="P:bacterial-type flagellum assembly"/>
    <property type="evidence" value="ECO:0007669"/>
    <property type="project" value="InterPro"/>
</dbReference>
<evidence type="ECO:0000256" key="2">
    <source>
        <dbReference type="ARBA" id="ARBA00022795"/>
    </source>
</evidence>